<dbReference type="Gene3D" id="1.10.287.70">
    <property type="match status" value="1"/>
</dbReference>
<evidence type="ECO:0000256" key="10">
    <source>
        <dbReference type="ARBA" id="ARBA00023136"/>
    </source>
</evidence>
<evidence type="ECO:0000313" key="15">
    <source>
        <dbReference type="Proteomes" id="UP000269331"/>
    </source>
</evidence>
<dbReference type="InterPro" id="IPR005821">
    <property type="entry name" value="Ion_trans_dom"/>
</dbReference>
<evidence type="ECO:0000256" key="2">
    <source>
        <dbReference type="ARBA" id="ARBA00022448"/>
    </source>
</evidence>
<evidence type="ECO:0000256" key="5">
    <source>
        <dbReference type="ARBA" id="ARBA00022826"/>
    </source>
</evidence>
<name>A0A2Z5TNG7_9STRE</name>
<dbReference type="PANTHER" id="PTHR11537">
    <property type="entry name" value="VOLTAGE-GATED POTASSIUM CHANNEL"/>
    <property type="match status" value="1"/>
</dbReference>
<proteinExistence type="predicted"/>
<dbReference type="Pfam" id="PF00520">
    <property type="entry name" value="Ion_trans"/>
    <property type="match status" value="1"/>
</dbReference>
<keyword evidence="6" id="KW-0851">Voltage-gated channel</keyword>
<evidence type="ECO:0000256" key="3">
    <source>
        <dbReference type="ARBA" id="ARBA00022538"/>
    </source>
</evidence>
<dbReference type="Gene3D" id="1.20.120.350">
    <property type="entry name" value="Voltage-gated potassium channels. Chain C"/>
    <property type="match status" value="1"/>
</dbReference>
<keyword evidence="5" id="KW-0631">Potassium channel</keyword>
<organism evidence="14 15">
    <name type="scientific">Streptococcus ruminantium</name>
    <dbReference type="NCBI Taxonomy" id="1917441"/>
    <lineage>
        <taxon>Bacteria</taxon>
        <taxon>Bacillati</taxon>
        <taxon>Bacillota</taxon>
        <taxon>Bacilli</taxon>
        <taxon>Lactobacillales</taxon>
        <taxon>Streptococcaceae</taxon>
        <taxon>Streptococcus</taxon>
    </lineage>
</organism>
<dbReference type="PRINTS" id="PR01491">
    <property type="entry name" value="KVCHANNEL"/>
</dbReference>
<keyword evidence="3" id="KW-0633">Potassium transport</keyword>
<dbReference type="GO" id="GO:0008076">
    <property type="term" value="C:voltage-gated potassium channel complex"/>
    <property type="evidence" value="ECO:0007669"/>
    <property type="project" value="InterPro"/>
</dbReference>
<keyword evidence="2" id="KW-0813">Transport</keyword>
<evidence type="ECO:0000256" key="7">
    <source>
        <dbReference type="ARBA" id="ARBA00022958"/>
    </source>
</evidence>
<feature type="domain" description="Ion transport" evidence="13">
    <location>
        <begin position="20"/>
        <end position="226"/>
    </location>
</feature>
<evidence type="ECO:0000256" key="11">
    <source>
        <dbReference type="ARBA" id="ARBA00023303"/>
    </source>
</evidence>
<evidence type="ECO:0000256" key="8">
    <source>
        <dbReference type="ARBA" id="ARBA00022989"/>
    </source>
</evidence>
<feature type="transmembrane region" description="Helical" evidence="12">
    <location>
        <begin position="204"/>
        <end position="226"/>
    </location>
</feature>
<keyword evidence="7" id="KW-0630">Potassium</keyword>
<dbReference type="SUPFAM" id="SSF81324">
    <property type="entry name" value="Voltage-gated potassium channels"/>
    <property type="match status" value="1"/>
</dbReference>
<dbReference type="Proteomes" id="UP000269331">
    <property type="component" value="Chromosome"/>
</dbReference>
<reference evidence="14 15" key="1">
    <citation type="journal article" date="2018" name="Genome Biol. Evol.">
        <title>Complete Genome Sequence of Streptococcus ruminantium sp. nov. GUT-187T (=DSM 104980T =JCM 31869T), the Type Strain of S. ruminantium, and Comparison with Genome Sequences of Streptococcus suis Strains.</title>
        <authorList>
            <person name="Tohya M."/>
            <person name="Sekizaki T."/>
            <person name="Miyoshi-Akiyama T."/>
        </authorList>
    </citation>
    <scope>NUCLEOTIDE SEQUENCE [LARGE SCALE GENOMIC DNA]</scope>
    <source>
        <strain evidence="14 15">GUT187T</strain>
    </source>
</reference>
<dbReference type="InterPro" id="IPR028325">
    <property type="entry name" value="VG_K_chnl"/>
</dbReference>
<evidence type="ECO:0000259" key="13">
    <source>
        <dbReference type="Pfam" id="PF00520"/>
    </source>
</evidence>
<dbReference type="InterPro" id="IPR003968">
    <property type="entry name" value="K_chnl_volt-dep_Kv"/>
</dbReference>
<feature type="transmembrane region" description="Helical" evidence="12">
    <location>
        <begin position="143"/>
        <end position="165"/>
    </location>
</feature>
<keyword evidence="11" id="KW-0407">Ion channel</keyword>
<dbReference type="InterPro" id="IPR027359">
    <property type="entry name" value="Volt_channel_dom_sf"/>
</dbReference>
<dbReference type="EMBL" id="AP018400">
    <property type="protein sequence ID" value="BBA91995.1"/>
    <property type="molecule type" value="Genomic_DNA"/>
</dbReference>
<evidence type="ECO:0000256" key="6">
    <source>
        <dbReference type="ARBA" id="ARBA00022882"/>
    </source>
</evidence>
<evidence type="ECO:0000256" key="12">
    <source>
        <dbReference type="SAM" id="Phobius"/>
    </source>
</evidence>
<dbReference type="AlphaFoldDB" id="A0A2Z5TNG7"/>
<evidence type="ECO:0000256" key="1">
    <source>
        <dbReference type="ARBA" id="ARBA00004141"/>
    </source>
</evidence>
<feature type="transmembrane region" description="Helical" evidence="12">
    <location>
        <begin position="79"/>
        <end position="103"/>
    </location>
</feature>
<dbReference type="PRINTS" id="PR00169">
    <property type="entry name" value="KCHANNEL"/>
</dbReference>
<evidence type="ECO:0000313" key="14">
    <source>
        <dbReference type="EMBL" id="BBA91995.1"/>
    </source>
</evidence>
<dbReference type="PANTHER" id="PTHR11537:SF254">
    <property type="entry name" value="POTASSIUM VOLTAGE-GATED CHANNEL PROTEIN SHAB"/>
    <property type="match status" value="1"/>
</dbReference>
<protein>
    <submittedName>
        <fullName evidence="14">Ion transporter</fullName>
    </submittedName>
</protein>
<keyword evidence="4 12" id="KW-0812">Transmembrane</keyword>
<sequence length="233" mass="26433">MMRRGLYNILENSQDSLLSRFYNLIMLVAIVVSILPLMFKKNEPFHLLIEYVTAAIFCLDYLFRVITADFKLQKGRVSFFLYPFTLLAVIDLICILPTFLMFYSSLKLLKMVRIGRVLRVFKVIRYSKNIQILTNVMRRQKEALLLVASLAIGYIFLTALLIFSIEPDTFETFFDAVYWATISLTTVGYGDIFATSVLGKVITMISSIIGIAIVALPAGIITAGYMNEITKDG</sequence>
<feature type="transmembrane region" description="Helical" evidence="12">
    <location>
        <begin position="45"/>
        <end position="67"/>
    </location>
</feature>
<dbReference type="KEGG" id="srq:SR187_1865"/>
<comment type="subcellular location">
    <subcellularLocation>
        <location evidence="1">Membrane</location>
        <topology evidence="1">Multi-pass membrane protein</topology>
    </subcellularLocation>
</comment>
<evidence type="ECO:0000256" key="9">
    <source>
        <dbReference type="ARBA" id="ARBA00023065"/>
    </source>
</evidence>
<accession>A0A2Z5TNG7</accession>
<evidence type="ECO:0000256" key="4">
    <source>
        <dbReference type="ARBA" id="ARBA00022692"/>
    </source>
</evidence>
<dbReference type="GO" id="GO:0005249">
    <property type="term" value="F:voltage-gated potassium channel activity"/>
    <property type="evidence" value="ECO:0007669"/>
    <property type="project" value="InterPro"/>
</dbReference>
<keyword evidence="10 12" id="KW-0472">Membrane</keyword>
<gene>
    <name evidence="14" type="ORF">SR187_1865</name>
</gene>
<feature type="transmembrane region" description="Helical" evidence="12">
    <location>
        <begin position="21"/>
        <end position="39"/>
    </location>
</feature>
<feature type="transmembrane region" description="Helical" evidence="12">
    <location>
        <begin position="177"/>
        <end position="198"/>
    </location>
</feature>
<keyword evidence="8 12" id="KW-1133">Transmembrane helix</keyword>
<keyword evidence="9" id="KW-0406">Ion transport</keyword>
<dbReference type="GO" id="GO:0001508">
    <property type="term" value="P:action potential"/>
    <property type="evidence" value="ECO:0007669"/>
    <property type="project" value="TreeGrafter"/>
</dbReference>